<evidence type="ECO:0000313" key="3">
    <source>
        <dbReference type="Proteomes" id="UP000535937"/>
    </source>
</evidence>
<dbReference type="Pfam" id="PF09831">
    <property type="entry name" value="DUF2058"/>
    <property type="match status" value="1"/>
</dbReference>
<sequence>MSSLQDQLLKAGLVDKKKAKQVSKEKRKQDKVAKKSAQPVVDETKAAAERARAEKVARDRALNAEREAAAQQRAIAAQIKQMVANNRQPKGNGNIAYNFTFEKKIKTLYVTTALQEHLVAGRLVIVGLDDQFELVPRVIADKIAERNPTAVVQPPADSTPAGEDDPYADYQIPDDLMW</sequence>
<dbReference type="RefSeq" id="WP_183457617.1">
    <property type="nucleotide sequence ID" value="NZ_JACHWZ010000004.1"/>
</dbReference>
<reference evidence="2 3" key="1">
    <citation type="submission" date="2020-08" db="EMBL/GenBank/DDBJ databases">
        <title>Genomic Encyclopedia of Type Strains, Phase III (KMG-III): the genomes of soil and plant-associated and newly described type strains.</title>
        <authorList>
            <person name="Whitman W."/>
        </authorList>
    </citation>
    <scope>NUCLEOTIDE SEQUENCE [LARGE SCALE GENOMIC DNA]</scope>
    <source>
        <strain evidence="2 3">CECT 8799</strain>
    </source>
</reference>
<keyword evidence="3" id="KW-1185">Reference proteome</keyword>
<accession>A0A7W4W9U8</accession>
<evidence type="ECO:0008006" key="4">
    <source>
        <dbReference type="Google" id="ProtNLM"/>
    </source>
</evidence>
<feature type="compositionally biased region" description="Basic and acidic residues" evidence="1">
    <location>
        <begin position="22"/>
        <end position="33"/>
    </location>
</feature>
<evidence type="ECO:0000256" key="1">
    <source>
        <dbReference type="SAM" id="MobiDB-lite"/>
    </source>
</evidence>
<feature type="region of interest" description="Disordered" evidence="1">
    <location>
        <begin position="15"/>
        <end position="47"/>
    </location>
</feature>
<organism evidence="2 3">
    <name type="scientific">Microbulbifer rhizosphaerae</name>
    <dbReference type="NCBI Taxonomy" id="1562603"/>
    <lineage>
        <taxon>Bacteria</taxon>
        <taxon>Pseudomonadati</taxon>
        <taxon>Pseudomonadota</taxon>
        <taxon>Gammaproteobacteria</taxon>
        <taxon>Cellvibrionales</taxon>
        <taxon>Microbulbiferaceae</taxon>
        <taxon>Microbulbifer</taxon>
    </lineage>
</organism>
<comment type="caution">
    <text evidence="2">The sequence shown here is derived from an EMBL/GenBank/DDBJ whole genome shotgun (WGS) entry which is preliminary data.</text>
</comment>
<name>A0A7W4W9U8_9GAMM</name>
<proteinExistence type="predicted"/>
<protein>
    <recommendedName>
        <fullName evidence="4">Nucleoprotein/polynucleotide-associated enzyme</fullName>
    </recommendedName>
</protein>
<dbReference type="InterPro" id="IPR018636">
    <property type="entry name" value="DUF2058"/>
</dbReference>
<gene>
    <name evidence="2" type="ORF">FHS09_001150</name>
</gene>
<dbReference type="Proteomes" id="UP000535937">
    <property type="component" value="Unassembled WGS sequence"/>
</dbReference>
<dbReference type="EMBL" id="JACHWZ010000004">
    <property type="protein sequence ID" value="MBB3060335.1"/>
    <property type="molecule type" value="Genomic_DNA"/>
</dbReference>
<evidence type="ECO:0000313" key="2">
    <source>
        <dbReference type="EMBL" id="MBB3060335.1"/>
    </source>
</evidence>
<dbReference type="AlphaFoldDB" id="A0A7W4W9U8"/>